<dbReference type="OrthoDB" id="7843142at2"/>
<dbReference type="SUPFAM" id="SSF110997">
    <property type="entry name" value="Sporulation related repeat"/>
    <property type="match status" value="1"/>
</dbReference>
<dbReference type="Proteomes" id="UP000002586">
    <property type="component" value="Chromosome"/>
</dbReference>
<gene>
    <name evidence="2" type="ordered locus">Mmc1_3328</name>
</gene>
<accession>A0LCX1</accession>
<dbReference type="AlphaFoldDB" id="A0LCX1"/>
<reference evidence="3" key="1">
    <citation type="journal article" date="2009" name="Appl. Environ. Microbiol.">
        <title>Complete genome sequence of the chemolithoautotrophic marine magnetotactic coccus strain MC-1.</title>
        <authorList>
            <person name="Schubbe S."/>
            <person name="Williams T.J."/>
            <person name="Xie G."/>
            <person name="Kiss H.E."/>
            <person name="Brettin T.S."/>
            <person name="Martinez D."/>
            <person name="Ross C.A."/>
            <person name="Schuler D."/>
            <person name="Cox B.L."/>
            <person name="Nealson K.H."/>
            <person name="Bazylinski D.A."/>
        </authorList>
    </citation>
    <scope>NUCLEOTIDE SEQUENCE [LARGE SCALE GENOMIC DNA]</scope>
    <source>
        <strain evidence="3">ATCC BAA-1437 / JCM 17883 / MC-1</strain>
    </source>
</reference>
<dbReference type="STRING" id="156889.Mmc1_3328"/>
<proteinExistence type="predicted"/>
<reference evidence="2 3" key="2">
    <citation type="journal article" date="2012" name="Int. J. Syst. Evol. Microbiol.">
        <title>Magnetococcus marinus gen. nov., sp. nov., a marine, magnetotactic bacterium that represents a novel lineage (Magnetococcaceae fam. nov.; Magnetococcales ord. nov.) at the base of the Alphaproteobacteria.</title>
        <authorList>
            <person name="Bazylinski D.A."/>
            <person name="Williams T.J."/>
            <person name="Lefevre C.T."/>
            <person name="Berg R.J."/>
            <person name="Zhang C.L."/>
            <person name="Bowser S.S."/>
            <person name="Dean A.J."/>
            <person name="Beveridge T.J."/>
        </authorList>
    </citation>
    <scope>NUCLEOTIDE SEQUENCE [LARGE SCALE GENOMIC DNA]</scope>
    <source>
        <strain evidence="3">ATCC BAA-1437 / JCM 17883 / MC-1</strain>
    </source>
</reference>
<dbReference type="GO" id="GO:0042834">
    <property type="term" value="F:peptidoglycan binding"/>
    <property type="evidence" value="ECO:0007669"/>
    <property type="project" value="InterPro"/>
</dbReference>
<protein>
    <submittedName>
        <fullName evidence="2">Sporulation domain protein</fullName>
    </submittedName>
</protein>
<dbReference type="Pfam" id="PF05036">
    <property type="entry name" value="SPOR"/>
    <property type="match status" value="1"/>
</dbReference>
<evidence type="ECO:0000313" key="3">
    <source>
        <dbReference type="Proteomes" id="UP000002586"/>
    </source>
</evidence>
<dbReference type="Gene3D" id="3.30.70.1070">
    <property type="entry name" value="Sporulation related repeat"/>
    <property type="match status" value="1"/>
</dbReference>
<keyword evidence="3" id="KW-1185">Reference proteome</keyword>
<dbReference type="RefSeq" id="WP_011714873.1">
    <property type="nucleotide sequence ID" value="NC_008576.1"/>
</dbReference>
<organism evidence="2 3">
    <name type="scientific">Magnetococcus marinus (strain ATCC BAA-1437 / JCM 17883 / MC-1)</name>
    <dbReference type="NCBI Taxonomy" id="156889"/>
    <lineage>
        <taxon>Bacteria</taxon>
        <taxon>Pseudomonadati</taxon>
        <taxon>Pseudomonadota</taxon>
        <taxon>Magnetococcia</taxon>
        <taxon>Magnetococcales</taxon>
        <taxon>Magnetococcaceae</taxon>
        <taxon>Magnetococcus</taxon>
    </lineage>
</organism>
<name>A0LCX1_MAGMM</name>
<evidence type="ECO:0000313" key="2">
    <source>
        <dbReference type="EMBL" id="ABK45814.1"/>
    </source>
</evidence>
<dbReference type="PROSITE" id="PS51724">
    <property type="entry name" value="SPOR"/>
    <property type="match status" value="1"/>
</dbReference>
<evidence type="ECO:0000259" key="1">
    <source>
        <dbReference type="PROSITE" id="PS51724"/>
    </source>
</evidence>
<dbReference type="InterPro" id="IPR007730">
    <property type="entry name" value="SPOR-like_dom"/>
</dbReference>
<sequence>MGLFQFHHRWHYATGWIVSLGLLGMSGCSSPIHEYPIHYSTPSDQREALAEQKRAKPEQPVEEMLDPAPLVVPEQVEVQSAPPLRHPPVGEVVMPQGQAVNGTQERIPEPQIVEAVPPAPAIAPPAPAHAPVAPEYAAPTYAPVAPEYAAPASHEEGAEPSYEVPAVKRTMVHAKPKQVESAPPLAKGELYYVELGSYAHQLNADRLKRRVQQMGIPVESQPLALRGTQFTRVRAGPFPYRAEADWAARVLKEEGVDTKLVME</sequence>
<dbReference type="KEGG" id="mgm:Mmc1_3328"/>
<dbReference type="HOGENOM" id="CLU_1056908_0_0_5"/>
<dbReference type="EMBL" id="CP000471">
    <property type="protein sequence ID" value="ABK45814.1"/>
    <property type="molecule type" value="Genomic_DNA"/>
</dbReference>
<dbReference type="eggNOG" id="COG3087">
    <property type="taxonomic scope" value="Bacteria"/>
</dbReference>
<dbReference type="InterPro" id="IPR036680">
    <property type="entry name" value="SPOR-like_sf"/>
</dbReference>
<feature type="domain" description="SPOR" evidence="1">
    <location>
        <begin position="185"/>
        <end position="263"/>
    </location>
</feature>